<reference evidence="8" key="1">
    <citation type="journal article" date="2019" name="Int. J. Syst. Evol. Microbiol.">
        <title>The Global Catalogue of Microorganisms (GCM) 10K type strain sequencing project: providing services to taxonomists for standard genome sequencing and annotation.</title>
        <authorList>
            <consortium name="The Broad Institute Genomics Platform"/>
            <consortium name="The Broad Institute Genome Sequencing Center for Infectious Disease"/>
            <person name="Wu L."/>
            <person name="Ma J."/>
        </authorList>
    </citation>
    <scope>NUCLEOTIDE SEQUENCE [LARGE SCALE GENOMIC DNA]</scope>
    <source>
        <strain evidence="8">JCM 12125</strain>
    </source>
</reference>
<evidence type="ECO:0000256" key="5">
    <source>
        <dbReference type="RuleBase" id="RU361157"/>
    </source>
</evidence>
<feature type="transmembrane region" description="Helical" evidence="5">
    <location>
        <begin position="45"/>
        <end position="66"/>
    </location>
</feature>
<dbReference type="RefSeq" id="WP_374037505.1">
    <property type="nucleotide sequence ID" value="NZ_CP169082.1"/>
</dbReference>
<evidence type="ECO:0000256" key="3">
    <source>
        <dbReference type="ARBA" id="ARBA00022989"/>
    </source>
</evidence>
<feature type="domain" description="ABC transmembrane type-2" evidence="6">
    <location>
        <begin position="39"/>
        <end position="268"/>
    </location>
</feature>
<organism evidence="7 8">
    <name type="scientific">Brevundimonas staleyi</name>
    <dbReference type="NCBI Taxonomy" id="74326"/>
    <lineage>
        <taxon>Bacteria</taxon>
        <taxon>Pseudomonadati</taxon>
        <taxon>Pseudomonadota</taxon>
        <taxon>Alphaproteobacteria</taxon>
        <taxon>Caulobacterales</taxon>
        <taxon>Caulobacteraceae</taxon>
        <taxon>Brevundimonas</taxon>
    </lineage>
</organism>
<evidence type="ECO:0000313" key="7">
    <source>
        <dbReference type="EMBL" id="MFC5343947.1"/>
    </source>
</evidence>
<dbReference type="InterPro" id="IPR047817">
    <property type="entry name" value="ABC2_TM_bact-type"/>
</dbReference>
<dbReference type="InterPro" id="IPR013525">
    <property type="entry name" value="ABC2_TM"/>
</dbReference>
<sequence>MTDLASTRPSGLPTPRHYAGVNWIGVQTLYLREVRRFWKVGAQTVAAPVVTTLLYMLVFVVALKGARPPLHGTPFAEFVAPGLIMMAILNNAFANASSSLIQAKIMGTSTDFLTPPLSPLELTIGFSLGAATRGIAVGLVTAVCVMPFAKLGVTNVLAILYFALIASLLMGMIGVLAGLWSEKFDQLAAVQNFVVLPMTFLSGAFYTVENLPQPFAAVSHWNPFFYLIDGFRYGFIGHAEGSLLIGVVMSGALTVVMAVACWLVFKSGWRLKS</sequence>
<feature type="transmembrane region" description="Helical" evidence="5">
    <location>
        <begin position="155"/>
        <end position="180"/>
    </location>
</feature>
<protein>
    <recommendedName>
        <fullName evidence="5">Transport permease protein</fullName>
    </recommendedName>
</protein>
<dbReference type="PROSITE" id="PS51012">
    <property type="entry name" value="ABC_TM2"/>
    <property type="match status" value="1"/>
</dbReference>
<feature type="transmembrane region" description="Helical" evidence="5">
    <location>
        <begin position="187"/>
        <end position="208"/>
    </location>
</feature>
<dbReference type="PANTHER" id="PTHR43332">
    <property type="entry name" value="INNER MEMBRANE TRANSPORT PERMEASE YADH-RELATED"/>
    <property type="match status" value="1"/>
</dbReference>
<keyword evidence="2 5" id="KW-0812">Transmembrane</keyword>
<comment type="caution">
    <text evidence="7">The sequence shown here is derived from an EMBL/GenBank/DDBJ whole genome shotgun (WGS) entry which is preliminary data.</text>
</comment>
<dbReference type="InterPro" id="IPR000412">
    <property type="entry name" value="ABC_2_transport"/>
</dbReference>
<comment type="similarity">
    <text evidence="5">Belongs to the ABC-2 integral membrane protein family.</text>
</comment>
<keyword evidence="3 5" id="KW-1133">Transmembrane helix</keyword>
<dbReference type="PRINTS" id="PR00164">
    <property type="entry name" value="ABC2TRNSPORT"/>
</dbReference>
<feature type="transmembrane region" description="Helical" evidence="5">
    <location>
        <begin position="122"/>
        <end position="149"/>
    </location>
</feature>
<evidence type="ECO:0000256" key="4">
    <source>
        <dbReference type="ARBA" id="ARBA00023136"/>
    </source>
</evidence>
<comment type="subcellular location">
    <subcellularLocation>
        <location evidence="5">Cell inner membrane</location>
        <topology evidence="5">Multi-pass membrane protein</topology>
    </subcellularLocation>
    <subcellularLocation>
        <location evidence="1">Membrane</location>
        <topology evidence="1">Multi-pass membrane protein</topology>
    </subcellularLocation>
</comment>
<keyword evidence="8" id="KW-1185">Reference proteome</keyword>
<evidence type="ECO:0000256" key="1">
    <source>
        <dbReference type="ARBA" id="ARBA00004141"/>
    </source>
</evidence>
<evidence type="ECO:0000256" key="2">
    <source>
        <dbReference type="ARBA" id="ARBA00022692"/>
    </source>
</evidence>
<dbReference type="EMBL" id="JBHSLF010000017">
    <property type="protein sequence ID" value="MFC5343947.1"/>
    <property type="molecule type" value="Genomic_DNA"/>
</dbReference>
<accession>A0ABW0FQE6</accession>
<dbReference type="Proteomes" id="UP001596152">
    <property type="component" value="Unassembled WGS sequence"/>
</dbReference>
<feature type="transmembrane region" description="Helical" evidence="5">
    <location>
        <begin position="243"/>
        <end position="265"/>
    </location>
</feature>
<evidence type="ECO:0000313" key="8">
    <source>
        <dbReference type="Proteomes" id="UP001596152"/>
    </source>
</evidence>
<keyword evidence="5" id="KW-1003">Cell membrane</keyword>
<keyword evidence="4 5" id="KW-0472">Membrane</keyword>
<dbReference type="Pfam" id="PF01061">
    <property type="entry name" value="ABC2_membrane"/>
    <property type="match status" value="1"/>
</dbReference>
<dbReference type="PIRSF" id="PIRSF006648">
    <property type="entry name" value="DrrB"/>
    <property type="match status" value="1"/>
</dbReference>
<feature type="transmembrane region" description="Helical" evidence="5">
    <location>
        <begin position="78"/>
        <end position="101"/>
    </location>
</feature>
<evidence type="ECO:0000259" key="6">
    <source>
        <dbReference type="PROSITE" id="PS51012"/>
    </source>
</evidence>
<name>A0ABW0FQE6_9CAUL</name>
<keyword evidence="5" id="KW-0813">Transport</keyword>
<dbReference type="InterPro" id="IPR052522">
    <property type="entry name" value="ABC-2_transport_permease"/>
</dbReference>
<gene>
    <name evidence="7" type="ORF">ACFPIE_08485</name>
</gene>
<dbReference type="PANTHER" id="PTHR43332:SF1">
    <property type="entry name" value="TRANSPORT PERMEASE PROTEIN"/>
    <property type="match status" value="1"/>
</dbReference>
<proteinExistence type="inferred from homology"/>